<dbReference type="InterPro" id="IPR009057">
    <property type="entry name" value="Homeodomain-like_sf"/>
</dbReference>
<dbReference type="RefSeq" id="WP_059377939.1">
    <property type="nucleotide sequence ID" value="NZ_DF968065.1"/>
</dbReference>
<keyword evidence="1" id="KW-0805">Transcription regulation</keyword>
<evidence type="ECO:0000256" key="4">
    <source>
        <dbReference type="PROSITE-ProRule" id="PRU00335"/>
    </source>
</evidence>
<dbReference type="Gene3D" id="1.10.357.10">
    <property type="entry name" value="Tetracycline Repressor, domain 2"/>
    <property type="match status" value="1"/>
</dbReference>
<protein>
    <recommendedName>
        <fullName evidence="5">HTH tetR-type domain-containing protein</fullName>
    </recommendedName>
</protein>
<organism evidence="6 7">
    <name type="scientific">Fructobacillus pseudoficulneus</name>
    <dbReference type="NCBI Taxonomy" id="220714"/>
    <lineage>
        <taxon>Bacteria</taxon>
        <taxon>Bacillati</taxon>
        <taxon>Bacillota</taxon>
        <taxon>Bacilli</taxon>
        <taxon>Lactobacillales</taxon>
        <taxon>Lactobacillaceae</taxon>
        <taxon>Fructobacillus</taxon>
    </lineage>
</organism>
<dbReference type="AlphaFoldDB" id="A0A3F3GXI1"/>
<keyword evidence="2 4" id="KW-0238">DNA-binding</keyword>
<evidence type="ECO:0000259" key="5">
    <source>
        <dbReference type="PROSITE" id="PS50977"/>
    </source>
</evidence>
<reference evidence="6 7" key="1">
    <citation type="journal article" date="2015" name="BMC Genomics">
        <title>Comparative genomics of Fructobacillus spp. and Leuconostoc spp. reveals niche-specific evolution of Fructobacillus spp.</title>
        <authorList>
            <person name="Endo A."/>
            <person name="Tanizawa Y."/>
            <person name="Tanaka N."/>
            <person name="Maeno S."/>
            <person name="Kumar H."/>
            <person name="Shiwa Y."/>
            <person name="Okada S."/>
            <person name="Yoshikawa H."/>
            <person name="Dicks L."/>
            <person name="Nakagawa J."/>
            <person name="Arita M."/>
        </authorList>
    </citation>
    <scope>NUCLEOTIDE SEQUENCE [LARGE SCALE GENOMIC DNA]</scope>
    <source>
        <strain evidence="6 7">DSM 15468</strain>
    </source>
</reference>
<dbReference type="EMBL" id="DF968065">
    <property type="protein sequence ID" value="GAP02877.1"/>
    <property type="molecule type" value="Genomic_DNA"/>
</dbReference>
<dbReference type="PANTHER" id="PTHR30055:SF234">
    <property type="entry name" value="HTH-TYPE TRANSCRIPTIONAL REGULATOR BETI"/>
    <property type="match status" value="1"/>
</dbReference>
<dbReference type="PANTHER" id="PTHR30055">
    <property type="entry name" value="HTH-TYPE TRANSCRIPTIONAL REGULATOR RUTR"/>
    <property type="match status" value="1"/>
</dbReference>
<dbReference type="GO" id="GO:0000976">
    <property type="term" value="F:transcription cis-regulatory region binding"/>
    <property type="evidence" value="ECO:0007669"/>
    <property type="project" value="TreeGrafter"/>
</dbReference>
<sequence>MKREELKQLNRQKILAAATTLMTQRGIHDTGMKDVSLQAGISIVTMYKYFPTKEELTEEVVLNFYRDRFKPIVDMAEETEATFATIIRAFKREGEDCERVLGEATFREFQRVIKQSKVVYDYLYNTQMAVMSTLIQKGRASGEINTPASDDVLLMVISWIFTQLGQMKTDLSKEQVQGLQWILRYGAAGRPEDQKKSFE</sequence>
<dbReference type="InterPro" id="IPR050109">
    <property type="entry name" value="HTH-type_TetR-like_transc_reg"/>
</dbReference>
<proteinExistence type="predicted"/>
<dbReference type="Pfam" id="PF00440">
    <property type="entry name" value="TetR_N"/>
    <property type="match status" value="1"/>
</dbReference>
<feature type="DNA-binding region" description="H-T-H motif" evidence="4">
    <location>
        <begin position="31"/>
        <end position="50"/>
    </location>
</feature>
<dbReference type="InterPro" id="IPR001647">
    <property type="entry name" value="HTH_TetR"/>
</dbReference>
<keyword evidence="3" id="KW-0804">Transcription</keyword>
<dbReference type="PRINTS" id="PR00455">
    <property type="entry name" value="HTHTETR"/>
</dbReference>
<evidence type="ECO:0000313" key="6">
    <source>
        <dbReference type="EMBL" id="GAP02877.1"/>
    </source>
</evidence>
<dbReference type="Proteomes" id="UP000061227">
    <property type="component" value="Unassembled WGS sequence"/>
</dbReference>
<feature type="domain" description="HTH tetR-type" evidence="5">
    <location>
        <begin position="8"/>
        <end position="68"/>
    </location>
</feature>
<name>A0A3F3GXI1_9LACO</name>
<gene>
    <name evidence="6" type="ORF">FPFC_030570</name>
</gene>
<evidence type="ECO:0000313" key="7">
    <source>
        <dbReference type="Proteomes" id="UP000061227"/>
    </source>
</evidence>
<dbReference type="OrthoDB" id="113732at2"/>
<evidence type="ECO:0000256" key="1">
    <source>
        <dbReference type="ARBA" id="ARBA00023015"/>
    </source>
</evidence>
<dbReference type="SUPFAM" id="SSF46689">
    <property type="entry name" value="Homeodomain-like"/>
    <property type="match status" value="1"/>
</dbReference>
<dbReference type="GO" id="GO:0003700">
    <property type="term" value="F:DNA-binding transcription factor activity"/>
    <property type="evidence" value="ECO:0007669"/>
    <property type="project" value="TreeGrafter"/>
</dbReference>
<dbReference type="PROSITE" id="PS50977">
    <property type="entry name" value="HTH_TETR_2"/>
    <property type="match status" value="1"/>
</dbReference>
<accession>A0A3F3GXI1</accession>
<keyword evidence="7" id="KW-1185">Reference proteome</keyword>
<evidence type="ECO:0000256" key="2">
    <source>
        <dbReference type="ARBA" id="ARBA00023125"/>
    </source>
</evidence>
<evidence type="ECO:0000256" key="3">
    <source>
        <dbReference type="ARBA" id="ARBA00023163"/>
    </source>
</evidence>